<dbReference type="GO" id="GO:0016887">
    <property type="term" value="F:ATP hydrolysis activity"/>
    <property type="evidence" value="ECO:0007669"/>
    <property type="project" value="InterPro"/>
</dbReference>
<dbReference type="CDD" id="cd19481">
    <property type="entry name" value="RecA-like_protease"/>
    <property type="match status" value="1"/>
</dbReference>
<accession>A0A3P1H1Q9</accession>
<comment type="caution">
    <text evidence="2">The sequence shown here is derived from an EMBL/GenBank/DDBJ whole genome shotgun (WGS) entry which is preliminary data.</text>
</comment>
<evidence type="ECO:0000313" key="2">
    <source>
        <dbReference type="EMBL" id="RLY60507.1"/>
    </source>
</evidence>
<gene>
    <name evidence="2" type="ORF">EAI46_02225</name>
</gene>
<dbReference type="RefSeq" id="WP_032326804.1">
    <property type="nucleotide sequence ID" value="NZ_CP010117.1"/>
</dbReference>
<dbReference type="InterPro" id="IPR027417">
    <property type="entry name" value="P-loop_NTPase"/>
</dbReference>
<name>A0A3P1H1Q9_ECOLX</name>
<dbReference type="EMBL" id="RDDM01000008">
    <property type="protein sequence ID" value="RLY60507.1"/>
    <property type="molecule type" value="Genomic_DNA"/>
</dbReference>
<evidence type="ECO:0000259" key="1">
    <source>
        <dbReference type="SMART" id="SM00382"/>
    </source>
</evidence>
<protein>
    <submittedName>
        <fullName evidence="2">ATP-binding protein</fullName>
    </submittedName>
</protein>
<dbReference type="Gene3D" id="3.40.50.300">
    <property type="entry name" value="P-loop containing nucleotide triphosphate hydrolases"/>
    <property type="match status" value="1"/>
</dbReference>
<feature type="domain" description="AAA+ ATPase" evidence="1">
    <location>
        <begin position="118"/>
        <end position="250"/>
    </location>
</feature>
<dbReference type="InterPro" id="IPR050168">
    <property type="entry name" value="AAA_ATPase_domain"/>
</dbReference>
<dbReference type="Proteomes" id="UP000281340">
    <property type="component" value="Unassembled WGS sequence"/>
</dbReference>
<dbReference type="InterPro" id="IPR003959">
    <property type="entry name" value="ATPase_AAA_core"/>
</dbReference>
<dbReference type="Pfam" id="PF00004">
    <property type="entry name" value="AAA"/>
    <property type="match status" value="1"/>
</dbReference>
<sequence>MARGELMKKLLASYGNDDEFRSVAERIINEEEKKNNKVLANSLRRTLENSRAIGSNYSLKGLERFSPMNEATNDFVERVEPSHFHKDLVLSFDNVRILKGLIEEYRFAEAIRKNGLSLRTKLLFCGPPGCGKTLTAEVFASTLGLPMFIVKLDKLMSSYLGETATNIRSIFEFANNKPCVLFLDEFDAIARSREDSNEHNELKRVVNSLLLFIERLSPKGFMIAATNLDKSIDPAVWRRFDEVIWFKNPDKGMIRRFLKSRLKNIKYNFNPDDYVYKLEKMSFSSLERVLNQAIKSMIIGKHKVLNERYFVDAINDEHRRNSGVEQMR</sequence>
<dbReference type="InterPro" id="IPR003593">
    <property type="entry name" value="AAA+_ATPase"/>
</dbReference>
<dbReference type="PANTHER" id="PTHR23077">
    <property type="entry name" value="AAA-FAMILY ATPASE"/>
    <property type="match status" value="1"/>
</dbReference>
<proteinExistence type="predicted"/>
<keyword evidence="2" id="KW-0547">Nucleotide-binding</keyword>
<dbReference type="SMART" id="SM00382">
    <property type="entry name" value="AAA"/>
    <property type="match status" value="1"/>
</dbReference>
<dbReference type="PANTHER" id="PTHR23077:SF198">
    <property type="entry name" value="ATP-DEPENDENT ZINC METALLOPROTEASE FTSH"/>
    <property type="match status" value="1"/>
</dbReference>
<dbReference type="AlphaFoldDB" id="A0A3P1H1Q9"/>
<keyword evidence="2" id="KW-0067">ATP-binding</keyword>
<dbReference type="GO" id="GO:0005524">
    <property type="term" value="F:ATP binding"/>
    <property type="evidence" value="ECO:0007669"/>
    <property type="project" value="UniProtKB-KW"/>
</dbReference>
<organism evidence="2 3">
    <name type="scientific">Escherichia coli</name>
    <dbReference type="NCBI Taxonomy" id="562"/>
    <lineage>
        <taxon>Bacteria</taxon>
        <taxon>Pseudomonadati</taxon>
        <taxon>Pseudomonadota</taxon>
        <taxon>Gammaproteobacteria</taxon>
        <taxon>Enterobacterales</taxon>
        <taxon>Enterobacteriaceae</taxon>
        <taxon>Escherichia</taxon>
    </lineage>
</organism>
<reference evidence="2 3" key="1">
    <citation type="submission" date="2018-10" db="EMBL/GenBank/DDBJ databases">
        <title>Comparison of Escherichia coli isolates recovered from retail chicken and from chicken fecal samples by antimicrobial susceptibility test and whole genome sequencing.</title>
        <authorList>
            <person name="Tang B."/>
            <person name="Ma Y."/>
            <person name="He X."/>
            <person name="Cao L."/>
            <person name="Xia X."/>
            <person name="Yang H."/>
        </authorList>
    </citation>
    <scope>NUCLEOTIDE SEQUENCE [LARGE SCALE GENOMIC DNA]</scope>
    <source>
        <strain evidence="2 3">CMJH98b</strain>
    </source>
</reference>
<dbReference type="SUPFAM" id="SSF52540">
    <property type="entry name" value="P-loop containing nucleoside triphosphate hydrolases"/>
    <property type="match status" value="1"/>
</dbReference>
<evidence type="ECO:0000313" key="3">
    <source>
        <dbReference type="Proteomes" id="UP000281340"/>
    </source>
</evidence>